<accession>A0A3P7NLE9</accession>
<sequence>MGRFWFQGHGYTQLNEEIDRAIKDAVARILAALKEDENSIKLNYDYVFYPHLSPELLPAKQFNDWSVSSQACAADGHVPLLIPPPTMIPEGTVMLPETDDEDASGCSPAADSPVDRFRGAPIQSSMTQLPVDYNVLPQHQIPMPPTSTHEFAGCGPTQYPMGLGEGAESLQSYATTQNPNIPYAQRDTEVFITLKVPVYAQSLLAQIANHMNSKVRRTPILVVPGDATS</sequence>
<dbReference type="AlphaFoldDB" id="A0A3P7NLE9"/>
<name>A0A3P7NLE9_DIBLA</name>
<gene>
    <name evidence="1" type="ORF">DILT_LOCUS17451</name>
</gene>
<dbReference type="OrthoDB" id="4062651at2759"/>
<evidence type="ECO:0000313" key="1">
    <source>
        <dbReference type="EMBL" id="VDN37873.1"/>
    </source>
</evidence>
<dbReference type="Proteomes" id="UP000281553">
    <property type="component" value="Unassembled WGS sequence"/>
</dbReference>
<protein>
    <submittedName>
        <fullName evidence="1">Uncharacterized protein</fullName>
    </submittedName>
</protein>
<dbReference type="EMBL" id="UYRU01091885">
    <property type="protein sequence ID" value="VDN37873.1"/>
    <property type="molecule type" value="Genomic_DNA"/>
</dbReference>
<proteinExistence type="predicted"/>
<keyword evidence="2" id="KW-1185">Reference proteome</keyword>
<evidence type="ECO:0000313" key="2">
    <source>
        <dbReference type="Proteomes" id="UP000281553"/>
    </source>
</evidence>
<reference evidence="1 2" key="1">
    <citation type="submission" date="2018-11" db="EMBL/GenBank/DDBJ databases">
        <authorList>
            <consortium name="Pathogen Informatics"/>
        </authorList>
    </citation>
    <scope>NUCLEOTIDE SEQUENCE [LARGE SCALE GENOMIC DNA]</scope>
</reference>
<organism evidence="1 2">
    <name type="scientific">Dibothriocephalus latus</name>
    <name type="common">Fish tapeworm</name>
    <name type="synonym">Diphyllobothrium latum</name>
    <dbReference type="NCBI Taxonomy" id="60516"/>
    <lineage>
        <taxon>Eukaryota</taxon>
        <taxon>Metazoa</taxon>
        <taxon>Spiralia</taxon>
        <taxon>Lophotrochozoa</taxon>
        <taxon>Platyhelminthes</taxon>
        <taxon>Cestoda</taxon>
        <taxon>Eucestoda</taxon>
        <taxon>Diphyllobothriidea</taxon>
        <taxon>Diphyllobothriidae</taxon>
        <taxon>Dibothriocephalus</taxon>
    </lineage>
</organism>
<feature type="non-terminal residue" evidence="1">
    <location>
        <position position="229"/>
    </location>
</feature>